<dbReference type="InParanoid" id="C7Q4G2"/>
<gene>
    <name evidence="3" type="ordered locus">Caci_3022</name>
</gene>
<name>C7Q4G2_CATAD</name>
<sequence>MNAEPGDGARMAAGIASLAAHERAQQSAARLDADRAAARPAPPEIANRPGRAERQAAESARCPFCKAAPGQHCTAAGQRVMSKPHPGRLDAYAVKAAICPECVAGVGDGCRGPNGLRIDGVHPGRLQSALLGWLP</sequence>
<evidence type="ECO:0000313" key="4">
    <source>
        <dbReference type="Proteomes" id="UP000000851"/>
    </source>
</evidence>
<organism evidence="3 4">
    <name type="scientific">Catenulispora acidiphila (strain DSM 44928 / JCM 14897 / NBRC 102108 / NRRL B-24433 / ID139908)</name>
    <dbReference type="NCBI Taxonomy" id="479433"/>
    <lineage>
        <taxon>Bacteria</taxon>
        <taxon>Bacillati</taxon>
        <taxon>Actinomycetota</taxon>
        <taxon>Actinomycetes</taxon>
        <taxon>Catenulisporales</taxon>
        <taxon>Catenulisporaceae</taxon>
        <taxon>Catenulispora</taxon>
    </lineage>
</organism>
<accession>C7Q4G2</accession>
<feature type="region of interest" description="Disordered" evidence="1">
    <location>
        <begin position="17"/>
        <end position="55"/>
    </location>
</feature>
<dbReference type="KEGG" id="cai:Caci_3022"/>
<protein>
    <recommendedName>
        <fullName evidence="2">DNA-binding phage zinc finger domain-containing protein</fullName>
    </recommendedName>
</protein>
<reference evidence="3 4" key="1">
    <citation type="journal article" date="2009" name="Stand. Genomic Sci.">
        <title>Complete genome sequence of Catenulispora acidiphila type strain (ID 139908).</title>
        <authorList>
            <person name="Copeland A."/>
            <person name="Lapidus A."/>
            <person name="Glavina Del Rio T."/>
            <person name="Nolan M."/>
            <person name="Lucas S."/>
            <person name="Chen F."/>
            <person name="Tice H."/>
            <person name="Cheng J.F."/>
            <person name="Bruce D."/>
            <person name="Goodwin L."/>
            <person name="Pitluck S."/>
            <person name="Mikhailova N."/>
            <person name="Pati A."/>
            <person name="Ivanova N."/>
            <person name="Mavromatis K."/>
            <person name="Chen A."/>
            <person name="Palaniappan K."/>
            <person name="Chain P."/>
            <person name="Land M."/>
            <person name="Hauser L."/>
            <person name="Chang Y.J."/>
            <person name="Jeffries C.D."/>
            <person name="Chertkov O."/>
            <person name="Brettin T."/>
            <person name="Detter J.C."/>
            <person name="Han C."/>
            <person name="Ali Z."/>
            <person name="Tindall B.J."/>
            <person name="Goker M."/>
            <person name="Bristow J."/>
            <person name="Eisen J.A."/>
            <person name="Markowitz V."/>
            <person name="Hugenholtz P."/>
            <person name="Kyrpides N.C."/>
            <person name="Klenk H.P."/>
        </authorList>
    </citation>
    <scope>NUCLEOTIDE SEQUENCE [LARGE SCALE GENOMIC DNA]</scope>
    <source>
        <strain evidence="4">DSM 44928 / JCM 14897 / NBRC 102108 / NRRL B-24433 / ID139908</strain>
    </source>
</reference>
<feature type="domain" description="DNA-binding phage zinc finger" evidence="2">
    <location>
        <begin position="52"/>
        <end position="93"/>
    </location>
</feature>
<evidence type="ECO:0000256" key="1">
    <source>
        <dbReference type="SAM" id="MobiDB-lite"/>
    </source>
</evidence>
<dbReference type="Proteomes" id="UP000000851">
    <property type="component" value="Chromosome"/>
</dbReference>
<dbReference type="HOGENOM" id="CLU_1881991_0_0_11"/>
<dbReference type="InterPro" id="IPR056911">
    <property type="entry name" value="Phage_Znf_bind_put"/>
</dbReference>
<dbReference type="STRING" id="479433.Caci_3022"/>
<dbReference type="EMBL" id="CP001700">
    <property type="protein sequence ID" value="ACU71931.1"/>
    <property type="molecule type" value="Genomic_DNA"/>
</dbReference>
<proteinExistence type="predicted"/>
<evidence type="ECO:0000313" key="3">
    <source>
        <dbReference type="EMBL" id="ACU71931.1"/>
    </source>
</evidence>
<dbReference type="AlphaFoldDB" id="C7Q4G2"/>
<keyword evidence="4" id="KW-1185">Reference proteome</keyword>
<evidence type="ECO:0000259" key="2">
    <source>
        <dbReference type="Pfam" id="PF24623"/>
    </source>
</evidence>
<dbReference type="Pfam" id="PF24623">
    <property type="entry name" value="Phage_zn_bind_8"/>
    <property type="match status" value="1"/>
</dbReference>